<organism evidence="2 3">
    <name type="scientific">Maridesulfovibrio salexigens (strain ATCC 14822 / DSM 2638 / NCIMB 8403 / VKM B-1763)</name>
    <name type="common">Desulfovibrio salexigens</name>
    <dbReference type="NCBI Taxonomy" id="526222"/>
    <lineage>
        <taxon>Bacteria</taxon>
        <taxon>Pseudomonadati</taxon>
        <taxon>Thermodesulfobacteriota</taxon>
        <taxon>Desulfovibrionia</taxon>
        <taxon>Desulfovibrionales</taxon>
        <taxon>Desulfovibrionaceae</taxon>
        <taxon>Maridesulfovibrio</taxon>
    </lineage>
</organism>
<dbReference type="AlphaFoldDB" id="C6BZ91"/>
<evidence type="ECO:0000313" key="2">
    <source>
        <dbReference type="EMBL" id="ACS78915.1"/>
    </source>
</evidence>
<dbReference type="RefSeq" id="WP_015850734.1">
    <property type="nucleotide sequence ID" value="NC_012881.1"/>
</dbReference>
<keyword evidence="3" id="KW-1185">Reference proteome</keyword>
<dbReference type="KEGG" id="dsa:Desal_0849"/>
<dbReference type="HOGENOM" id="CLU_727089_0_0_7"/>
<protein>
    <submittedName>
        <fullName evidence="2">Uncharacterized protein</fullName>
    </submittedName>
</protein>
<reference evidence="2 3" key="1">
    <citation type="submission" date="2009-06" db="EMBL/GenBank/DDBJ databases">
        <title>Complete sequence of Desulfovibrio salexigens DSM 2638.</title>
        <authorList>
            <consortium name="US DOE Joint Genome Institute"/>
            <person name="Lucas S."/>
            <person name="Copeland A."/>
            <person name="Lapidus A."/>
            <person name="Glavina del Rio T."/>
            <person name="Tice H."/>
            <person name="Bruce D."/>
            <person name="Goodwin L."/>
            <person name="Pitluck S."/>
            <person name="Munk A.C."/>
            <person name="Brettin T."/>
            <person name="Detter J.C."/>
            <person name="Han C."/>
            <person name="Tapia R."/>
            <person name="Larimer F."/>
            <person name="Land M."/>
            <person name="Hauser L."/>
            <person name="Kyrpides N."/>
            <person name="Anderson I."/>
            <person name="Wall J.D."/>
            <person name="Arkin A.P."/>
            <person name="Dehal P."/>
            <person name="Chivian D."/>
            <person name="Giles B."/>
            <person name="Hazen T.C."/>
        </authorList>
    </citation>
    <scope>NUCLEOTIDE SEQUENCE [LARGE SCALE GENOMIC DNA]</scope>
    <source>
        <strain evidence="3">ATCC 14822 / DSM 2638 / NCIMB 8403 / VKM B-1763</strain>
    </source>
</reference>
<dbReference type="Proteomes" id="UP000002601">
    <property type="component" value="Chromosome"/>
</dbReference>
<feature type="region of interest" description="Disordered" evidence="1">
    <location>
        <begin position="338"/>
        <end position="358"/>
    </location>
</feature>
<dbReference type="OrthoDB" id="5462195at2"/>
<name>C6BZ91_MARSD</name>
<accession>C6BZ91</accession>
<sequence length="409" mass="46360">MRISSFGQTNSTFDFKAIADDFKKKNADKIADEKKKLEESIKNNKNIPQTDLGFTIEMAINDSCKFLHEGLSKIFIDGESTLAGRTSKEYDKHIEKLSEAIQLQDYKKAEKLIDKFFGGSTDKIVGKIKMLAEATEDKFWNALQEGIEALPGGGPQYNFRYDGKTYEKITMKEMTLLALRLSREEVDPFSDQDFSGITDSIRKAAVDNAKVKLEHAGRNKYSEDAVSVTASAAEFSRNRIFNTNDTVIKEDKEQLADIYALEPGEKLNQEQIERLKHRNTRKTDTFHDYAEERVKRFYSIYGTLKSTAMLVKKGEEEQKTPDKTSGLITADGALGQQTAESAQTSLTTPTQPLVKAQQDQIQLQNEISNELLHKQSKKNNTHKTDAIEKYKTQQAKWEEYLSGSVQEDK</sequence>
<proteinExistence type="predicted"/>
<gene>
    <name evidence="2" type="ordered locus">Desal_0849</name>
</gene>
<evidence type="ECO:0000313" key="3">
    <source>
        <dbReference type="Proteomes" id="UP000002601"/>
    </source>
</evidence>
<dbReference type="STRING" id="526222.Desal_0849"/>
<evidence type="ECO:0000256" key="1">
    <source>
        <dbReference type="SAM" id="MobiDB-lite"/>
    </source>
</evidence>
<dbReference type="EMBL" id="CP001649">
    <property type="protein sequence ID" value="ACS78915.1"/>
    <property type="molecule type" value="Genomic_DNA"/>
</dbReference>